<proteinExistence type="inferred from homology"/>
<dbReference type="EMBL" id="JAFBMS010000194">
    <property type="protein sequence ID" value="KAG9333522.1"/>
    <property type="molecule type" value="Genomic_DNA"/>
</dbReference>
<dbReference type="FunFam" id="3.75.10.10:FF:000004">
    <property type="entry name" value="N(G),N(G)-dimethylarginine dimethylaminohydrolase 1"/>
    <property type="match status" value="1"/>
</dbReference>
<keyword evidence="5" id="KW-1185">Reference proteome</keyword>
<dbReference type="Gene3D" id="3.75.10.10">
    <property type="entry name" value="L-arginine/glycine Amidinotransferase, Chain A"/>
    <property type="match status" value="2"/>
</dbReference>
<dbReference type="AlphaFoldDB" id="A0A8T2N740"/>
<comment type="caution">
    <text evidence="4">The sequence shown here is derived from an EMBL/GenBank/DDBJ whole genome shotgun (WGS) entry which is preliminary data.</text>
</comment>
<dbReference type="InterPro" id="IPR033199">
    <property type="entry name" value="DDAH-like"/>
</dbReference>
<evidence type="ECO:0000313" key="4">
    <source>
        <dbReference type="EMBL" id="KAG9333522.1"/>
    </source>
</evidence>
<evidence type="ECO:0000256" key="3">
    <source>
        <dbReference type="SAM" id="MobiDB-lite"/>
    </source>
</evidence>
<sequence length="432" mass="46118">MAGVLPYGRFTHAVVWGIPESFGAPAEGDAGGDANGGGGTDLAKAQRQFGVLTGALRQKVGLQLIEIPPDSALPDSWRIEDVAVIVGDTALMTRPWKQQRRSELREGERERENEGGGEREAGGLGAVREMSDPCPSVVMVTASSQPDWPSVHSALKNDLYIAMSVSDRLKILFGNADEVIACVARGQLLVVHLLHLQAELITPNAERAGSLILTAPLLSALCRPLQAEAVRRVLTELNMTVVEMGGEEGGSGGATLEGSDVLFTGKEFFVGISSHTNHRGAEVLADTFRDFAVSTVPVCGGMRLKNICSMGGPDTIIISNSEGAKKTLRMMEQLTDHHYDVLTVPEDAAANCVYIRGPSKVDFLLHRPSEECPDSAPVSMLPVTAPLACSQRCQAFQKLTDYTLLPTACSEASKLGGALSSFCLLINRKLQL</sequence>
<organism evidence="4 5">
    <name type="scientific">Albula glossodonta</name>
    <name type="common">roundjaw bonefish</name>
    <dbReference type="NCBI Taxonomy" id="121402"/>
    <lineage>
        <taxon>Eukaryota</taxon>
        <taxon>Metazoa</taxon>
        <taxon>Chordata</taxon>
        <taxon>Craniata</taxon>
        <taxon>Vertebrata</taxon>
        <taxon>Euteleostomi</taxon>
        <taxon>Actinopterygii</taxon>
        <taxon>Neopterygii</taxon>
        <taxon>Teleostei</taxon>
        <taxon>Albuliformes</taxon>
        <taxon>Albulidae</taxon>
        <taxon>Albula</taxon>
    </lineage>
</organism>
<comment type="similarity">
    <text evidence="1">Belongs to the DDAH family.</text>
</comment>
<evidence type="ECO:0000256" key="2">
    <source>
        <dbReference type="ARBA" id="ARBA00022801"/>
    </source>
</evidence>
<gene>
    <name evidence="4" type="ORF">JZ751_011450</name>
</gene>
<dbReference type="GO" id="GO:0016787">
    <property type="term" value="F:hydrolase activity"/>
    <property type="evidence" value="ECO:0007669"/>
    <property type="project" value="UniProtKB-KW"/>
</dbReference>
<dbReference type="OrthoDB" id="10016839at2759"/>
<evidence type="ECO:0000256" key="1">
    <source>
        <dbReference type="ARBA" id="ARBA00008532"/>
    </source>
</evidence>
<dbReference type="SUPFAM" id="SSF55909">
    <property type="entry name" value="Pentein"/>
    <property type="match status" value="2"/>
</dbReference>
<accession>A0A8T2N740</accession>
<dbReference type="Proteomes" id="UP000824540">
    <property type="component" value="Unassembled WGS sequence"/>
</dbReference>
<feature type="compositionally biased region" description="Basic and acidic residues" evidence="3">
    <location>
        <begin position="100"/>
        <end position="121"/>
    </location>
</feature>
<name>A0A8T2N740_9TELE</name>
<feature type="region of interest" description="Disordered" evidence="3">
    <location>
        <begin position="96"/>
        <end position="126"/>
    </location>
</feature>
<reference evidence="4" key="1">
    <citation type="thesis" date="2021" institute="BYU ScholarsArchive" country="Provo, UT, USA">
        <title>Applications of and Algorithms for Genome Assembly and Genomic Analyses with an Emphasis on Marine Teleosts.</title>
        <authorList>
            <person name="Pickett B.D."/>
        </authorList>
    </citation>
    <scope>NUCLEOTIDE SEQUENCE</scope>
    <source>
        <strain evidence="4">HI-2016</strain>
    </source>
</reference>
<dbReference type="PANTHER" id="PTHR12737:SF16">
    <property type="entry name" value="N(G),N(G)-DIMETHYLARGININE DIMETHYLAMINOHYDROLASE 2"/>
    <property type="match status" value="1"/>
</dbReference>
<evidence type="ECO:0008006" key="6">
    <source>
        <dbReference type="Google" id="ProtNLM"/>
    </source>
</evidence>
<protein>
    <recommendedName>
        <fullName evidence="6">Dimethylargininase</fullName>
    </recommendedName>
</protein>
<keyword evidence="2" id="KW-0378">Hydrolase</keyword>
<evidence type="ECO:0000313" key="5">
    <source>
        <dbReference type="Proteomes" id="UP000824540"/>
    </source>
</evidence>
<dbReference type="PANTHER" id="PTHR12737">
    <property type="entry name" value="DIMETHYLARGININE DIMETHYLAMINOHYDROLASE"/>
    <property type="match status" value="1"/>
</dbReference>